<dbReference type="GO" id="GO:0016491">
    <property type="term" value="F:oxidoreductase activity"/>
    <property type="evidence" value="ECO:0007669"/>
    <property type="project" value="UniProtKB-KW"/>
</dbReference>
<organism evidence="8 9">
    <name type="scientific">Candidatus Anaerobiospirillum merdipullorum</name>
    <dbReference type="NCBI Taxonomy" id="2838450"/>
    <lineage>
        <taxon>Bacteria</taxon>
        <taxon>Pseudomonadati</taxon>
        <taxon>Pseudomonadota</taxon>
        <taxon>Gammaproteobacteria</taxon>
        <taxon>Aeromonadales</taxon>
        <taxon>Succinivibrionaceae</taxon>
        <taxon>Anaerobiospirillum</taxon>
    </lineage>
</organism>
<evidence type="ECO:0000259" key="7">
    <source>
        <dbReference type="Pfam" id="PF00881"/>
    </source>
</evidence>
<dbReference type="SUPFAM" id="SSF55469">
    <property type="entry name" value="FMN-dependent nitroreductase-like"/>
    <property type="match status" value="1"/>
</dbReference>
<feature type="domain" description="Nitroreductase" evidence="7">
    <location>
        <begin position="8"/>
        <end position="186"/>
    </location>
</feature>
<evidence type="ECO:0000256" key="5">
    <source>
        <dbReference type="ARBA" id="ARBA00022857"/>
    </source>
</evidence>
<evidence type="ECO:0000256" key="1">
    <source>
        <dbReference type="ARBA" id="ARBA00001917"/>
    </source>
</evidence>
<comment type="similarity">
    <text evidence="2">Belongs to the nitroreductase family.</text>
</comment>
<dbReference type="InterPro" id="IPR000415">
    <property type="entry name" value="Nitroreductase-like"/>
</dbReference>
<gene>
    <name evidence="8" type="ORF">IAA31_04255</name>
</gene>
<keyword evidence="4" id="KW-0288">FMN</keyword>
<dbReference type="InterPro" id="IPR033878">
    <property type="entry name" value="NfsB-like"/>
</dbReference>
<comment type="cofactor">
    <cofactor evidence="1">
        <name>FMN</name>
        <dbReference type="ChEBI" id="CHEBI:58210"/>
    </cofactor>
</comment>
<keyword evidence="3" id="KW-0285">Flavoprotein</keyword>
<accession>A0A9E2NRZ7</accession>
<name>A0A9E2NRZ7_9GAMM</name>
<dbReference type="Proteomes" id="UP000824150">
    <property type="component" value="Unassembled WGS sequence"/>
</dbReference>
<sequence>MDFLQLLQERYTCKHYDPAKKVSREALTKILEAGRLSPSAVNLQPWRFIVIERPEDKAKLEPGIMQTNKLRFADVPTVVLICAPITNPNSDVEQVLNKEEADGRFPDLAAKDAQRAGRCHFRDLHLHDALTWNAKQCYIAMTSMLYAAWSLGVDSTPVEGFESAKVNAAFNLPQQGLSCELIVFLGHRKEDDSNQLKFRPKSRLAFEDVVTYL</sequence>
<evidence type="ECO:0000256" key="6">
    <source>
        <dbReference type="ARBA" id="ARBA00023002"/>
    </source>
</evidence>
<evidence type="ECO:0000256" key="3">
    <source>
        <dbReference type="ARBA" id="ARBA00022630"/>
    </source>
</evidence>
<keyword evidence="5" id="KW-0521">NADP</keyword>
<dbReference type="InterPro" id="IPR029479">
    <property type="entry name" value="Nitroreductase"/>
</dbReference>
<evidence type="ECO:0000256" key="2">
    <source>
        <dbReference type="ARBA" id="ARBA00007118"/>
    </source>
</evidence>
<evidence type="ECO:0000313" key="9">
    <source>
        <dbReference type="Proteomes" id="UP000824150"/>
    </source>
</evidence>
<evidence type="ECO:0000313" key="8">
    <source>
        <dbReference type="EMBL" id="MBU3826686.1"/>
    </source>
</evidence>
<dbReference type="CDD" id="cd02149">
    <property type="entry name" value="NfsB-like"/>
    <property type="match status" value="1"/>
</dbReference>
<reference evidence="8" key="1">
    <citation type="journal article" date="2021" name="PeerJ">
        <title>Extensive microbial diversity within the chicken gut microbiome revealed by metagenomics and culture.</title>
        <authorList>
            <person name="Gilroy R."/>
            <person name="Ravi A."/>
            <person name="Getino M."/>
            <person name="Pursley I."/>
            <person name="Horton D.L."/>
            <person name="Alikhan N.F."/>
            <person name="Baker D."/>
            <person name="Gharbi K."/>
            <person name="Hall N."/>
            <person name="Watson M."/>
            <person name="Adriaenssens E.M."/>
            <person name="Foster-Nyarko E."/>
            <person name="Jarju S."/>
            <person name="Secka A."/>
            <person name="Antonio M."/>
            <person name="Oren A."/>
            <person name="Chaudhuri R.R."/>
            <person name="La Ragione R."/>
            <person name="Hildebrand F."/>
            <person name="Pallen M.J."/>
        </authorList>
    </citation>
    <scope>NUCLEOTIDE SEQUENCE</scope>
    <source>
        <strain evidence="8">687</strain>
    </source>
</reference>
<reference evidence="8" key="2">
    <citation type="submission" date="2021-04" db="EMBL/GenBank/DDBJ databases">
        <authorList>
            <person name="Gilroy R."/>
        </authorList>
    </citation>
    <scope>NUCLEOTIDE SEQUENCE</scope>
    <source>
        <strain evidence="8">687</strain>
    </source>
</reference>
<dbReference type="AlphaFoldDB" id="A0A9E2NRZ7"/>
<dbReference type="Pfam" id="PF00881">
    <property type="entry name" value="Nitroreductase"/>
    <property type="match status" value="1"/>
</dbReference>
<proteinExistence type="inferred from homology"/>
<dbReference type="PANTHER" id="PTHR43673">
    <property type="entry name" value="NAD(P)H NITROREDUCTASE YDGI-RELATED"/>
    <property type="match status" value="1"/>
</dbReference>
<evidence type="ECO:0000256" key="4">
    <source>
        <dbReference type="ARBA" id="ARBA00022643"/>
    </source>
</evidence>
<keyword evidence="6" id="KW-0560">Oxidoreductase</keyword>
<dbReference type="Gene3D" id="3.40.109.10">
    <property type="entry name" value="NADH Oxidase"/>
    <property type="match status" value="1"/>
</dbReference>
<comment type="caution">
    <text evidence="8">The sequence shown here is derived from an EMBL/GenBank/DDBJ whole genome shotgun (WGS) entry which is preliminary data.</text>
</comment>
<dbReference type="EMBL" id="JAHLFG010000044">
    <property type="protein sequence ID" value="MBU3826686.1"/>
    <property type="molecule type" value="Genomic_DNA"/>
</dbReference>
<dbReference type="PANTHER" id="PTHR43673:SF2">
    <property type="entry name" value="NITROREDUCTASE"/>
    <property type="match status" value="1"/>
</dbReference>
<protein>
    <submittedName>
        <fullName evidence="8">Nitroreductase family protein</fullName>
    </submittedName>
</protein>